<dbReference type="InterPro" id="IPR015168">
    <property type="entry name" value="SsuA/THI5"/>
</dbReference>
<evidence type="ECO:0000313" key="3">
    <source>
        <dbReference type="Proteomes" id="UP000600565"/>
    </source>
</evidence>
<feature type="domain" description="SsuA/THI5-like" evidence="1">
    <location>
        <begin position="54"/>
        <end position="262"/>
    </location>
</feature>
<dbReference type="PROSITE" id="PS51257">
    <property type="entry name" value="PROKAR_LIPOPROTEIN"/>
    <property type="match status" value="1"/>
</dbReference>
<evidence type="ECO:0000259" key="1">
    <source>
        <dbReference type="Pfam" id="PF09084"/>
    </source>
</evidence>
<dbReference type="Pfam" id="PF09084">
    <property type="entry name" value="NMT1"/>
    <property type="match status" value="1"/>
</dbReference>
<dbReference type="Proteomes" id="UP000600565">
    <property type="component" value="Unassembled WGS sequence"/>
</dbReference>
<reference evidence="2 3" key="1">
    <citation type="submission" date="2020-08" db="EMBL/GenBank/DDBJ databases">
        <title>A Genomic Blueprint of the Chicken Gut Microbiome.</title>
        <authorList>
            <person name="Gilroy R."/>
            <person name="Ravi A."/>
            <person name="Getino M."/>
            <person name="Pursley I."/>
            <person name="Horton D.L."/>
            <person name="Alikhan N.-F."/>
            <person name="Baker D."/>
            <person name="Gharbi K."/>
            <person name="Hall N."/>
            <person name="Watson M."/>
            <person name="Adriaenssens E.M."/>
            <person name="Foster-Nyarko E."/>
            <person name="Jarju S."/>
            <person name="Secka A."/>
            <person name="Antonio M."/>
            <person name="Oren A."/>
            <person name="Chaudhuri R."/>
            <person name="La Ragione R.M."/>
            <person name="Hildebrand F."/>
            <person name="Pallen M.J."/>
        </authorList>
    </citation>
    <scope>NUCLEOTIDE SEQUENCE [LARGE SCALE GENOMIC DNA]</scope>
    <source>
        <strain evidence="2 3">Sa1YVA6</strain>
    </source>
</reference>
<dbReference type="PANTHER" id="PTHR30024">
    <property type="entry name" value="ALIPHATIC SULFONATES-BINDING PROTEIN-RELATED"/>
    <property type="match status" value="1"/>
</dbReference>
<accession>A0ABR8XPW7</accession>
<organism evidence="2 3">
    <name type="scientific">Solibacillus merdavium</name>
    <dbReference type="NCBI Taxonomy" id="2762218"/>
    <lineage>
        <taxon>Bacteria</taxon>
        <taxon>Bacillati</taxon>
        <taxon>Bacillota</taxon>
        <taxon>Bacilli</taxon>
        <taxon>Bacillales</taxon>
        <taxon>Caryophanaceae</taxon>
        <taxon>Solibacillus</taxon>
    </lineage>
</organism>
<dbReference type="RefSeq" id="WP_191704491.1">
    <property type="nucleotide sequence ID" value="NZ_JACSPW010000012.1"/>
</dbReference>
<name>A0ABR8XPW7_9BACL</name>
<dbReference type="EMBL" id="JACSPW010000012">
    <property type="protein sequence ID" value="MBD8033983.1"/>
    <property type="molecule type" value="Genomic_DNA"/>
</dbReference>
<gene>
    <name evidence="2" type="ORF">H9632_13005</name>
</gene>
<keyword evidence="3" id="KW-1185">Reference proteome</keyword>
<evidence type="ECO:0000313" key="2">
    <source>
        <dbReference type="EMBL" id="MBD8033983.1"/>
    </source>
</evidence>
<proteinExistence type="predicted"/>
<dbReference type="Gene3D" id="3.40.190.10">
    <property type="entry name" value="Periplasmic binding protein-like II"/>
    <property type="match status" value="2"/>
</dbReference>
<protein>
    <submittedName>
        <fullName evidence="2">ABC transporter substrate-binding protein</fullName>
    </submittedName>
</protein>
<dbReference type="SUPFAM" id="SSF53850">
    <property type="entry name" value="Periplasmic binding protein-like II"/>
    <property type="match status" value="1"/>
</dbReference>
<comment type="caution">
    <text evidence="2">The sequence shown here is derived from an EMBL/GenBank/DDBJ whole genome shotgun (WGS) entry which is preliminary data.</text>
</comment>
<sequence length="356" mass="39177">MQKSKLKWLASLAITAGILGACGDEKQISQGKASNDYEITVGLSQSAGGVLVDIAHQEGYFEEENIEVNRVGFANSADGLNALQAGKIDVGLTFGTAGPLTFIANGSDFSIIGGHLEGGHPILTKKENAGQYTSLESYKGKKVGTIRIFTSDIVFRSALEDAGIDWKTDLEIIEFKTGSMLLEAVASGKVDVAVSANSFYAQGVEMGLEAVAWSNDLQEGHVCCRVVTRSELLAEDDGEAYKRFLKAIIRAERKKIEDPEAAITAAKEYMNVDEEVINKIVNESHSHYSSDPSKEKVVQMWEQMKEIGYVENVDDIDVNDYVNIDLYEKALSELIEQYPDDSYYKEQLVRFNEQNI</sequence>